<gene>
    <name evidence="5" type="ORF">BC748_0438</name>
</gene>
<evidence type="ECO:0000313" key="6">
    <source>
        <dbReference type="Proteomes" id="UP000295260"/>
    </source>
</evidence>
<keyword evidence="6" id="KW-1185">Reference proteome</keyword>
<proteinExistence type="predicted"/>
<comment type="caution">
    <text evidence="5">The sequence shown here is derived from an EMBL/GenBank/DDBJ whole genome shotgun (WGS) entry which is preliminary data.</text>
</comment>
<protein>
    <recommendedName>
        <fullName evidence="2">N-acetylmuramoyl-L-alanine amidase</fullName>
        <ecNumber evidence="2">3.5.1.28</ecNumber>
    </recommendedName>
</protein>
<dbReference type="AlphaFoldDB" id="A0A4R6QDS4"/>
<evidence type="ECO:0000313" key="5">
    <source>
        <dbReference type="EMBL" id="TDP60838.1"/>
    </source>
</evidence>
<evidence type="ECO:0000256" key="2">
    <source>
        <dbReference type="ARBA" id="ARBA00011901"/>
    </source>
</evidence>
<dbReference type="EMBL" id="SNXR01000011">
    <property type="protein sequence ID" value="TDP60838.1"/>
    <property type="molecule type" value="Genomic_DNA"/>
</dbReference>
<feature type="domain" description="MurNAc-LAA" evidence="4">
    <location>
        <begin position="89"/>
        <end position="246"/>
    </location>
</feature>
<dbReference type="InterPro" id="IPR002508">
    <property type="entry name" value="MurNAc-LAA_cat"/>
</dbReference>
<dbReference type="EC" id="3.5.1.28" evidence="2"/>
<dbReference type="Proteomes" id="UP000295260">
    <property type="component" value="Unassembled WGS sequence"/>
</dbReference>
<dbReference type="SMART" id="SM00646">
    <property type="entry name" value="Ami_3"/>
    <property type="match status" value="1"/>
</dbReference>
<comment type="catalytic activity">
    <reaction evidence="1">
        <text>Hydrolyzes the link between N-acetylmuramoyl residues and L-amino acid residues in certain cell-wall glycopeptides.</text>
        <dbReference type="EC" id="3.5.1.28"/>
    </reaction>
</comment>
<dbReference type="Gene3D" id="3.40.630.40">
    <property type="entry name" value="Zn-dependent exopeptidases"/>
    <property type="match status" value="1"/>
</dbReference>
<dbReference type="Pfam" id="PF01520">
    <property type="entry name" value="Amidase_3"/>
    <property type="match status" value="1"/>
</dbReference>
<evidence type="ECO:0000256" key="1">
    <source>
        <dbReference type="ARBA" id="ARBA00001561"/>
    </source>
</evidence>
<dbReference type="SUPFAM" id="SSF53187">
    <property type="entry name" value="Zn-dependent exopeptidases"/>
    <property type="match status" value="1"/>
</dbReference>
<dbReference type="GO" id="GO:0009253">
    <property type="term" value="P:peptidoglycan catabolic process"/>
    <property type="evidence" value="ECO:0007669"/>
    <property type="project" value="InterPro"/>
</dbReference>
<dbReference type="RefSeq" id="WP_133531801.1">
    <property type="nucleotide sequence ID" value="NZ_SNXR01000011.1"/>
</dbReference>
<keyword evidence="3" id="KW-0378">Hydrolase</keyword>
<dbReference type="GO" id="GO:0030288">
    <property type="term" value="C:outer membrane-bounded periplasmic space"/>
    <property type="evidence" value="ECO:0007669"/>
    <property type="project" value="TreeGrafter"/>
</dbReference>
<dbReference type="InterPro" id="IPR050695">
    <property type="entry name" value="N-acetylmuramoyl_amidase_3"/>
</dbReference>
<sequence>MNTHRYNKIVLVVALFFAITTVFGQTKFKVALDAGHGDHDFGAVYHGHIEKKIALAVVLKVGKILEKNSGIEVIYTRKSDVFVDLIERANIANRADANIFVSIHCNANKNTEASGCETYVMGMSKNASNLEAARKENKVVLLEKDYQQKYKGFDPKSPESLIGLTMMQEEYLDNSITLAGTIQKEFIDLGKKSRGVKQAPFMVLHKAYMPRVLIEMGFISNPNEGAILDSEDGQNEIAQSIANAIIAYKKENFGSGEGDNIVKPSQKVEPIKIDTTISTKPVEKTPEVKKTEPKPEVKDVFASGVVFKVQLSASSKKLDLVPSNFNGLSNISMSSEGTLYKYMYGQTSNYEEGKRLLQEAKSKGYTTAFLIAFKDGKKISVQEAIKR</sequence>
<dbReference type="CDD" id="cd02696">
    <property type="entry name" value="MurNAc-LAA"/>
    <property type="match status" value="1"/>
</dbReference>
<dbReference type="OrthoDB" id="9806267at2"/>
<accession>A0A4R6QDS4</accession>
<dbReference type="PANTHER" id="PTHR30404:SF0">
    <property type="entry name" value="N-ACETYLMURAMOYL-L-ALANINE AMIDASE AMIC"/>
    <property type="match status" value="1"/>
</dbReference>
<evidence type="ECO:0000256" key="3">
    <source>
        <dbReference type="ARBA" id="ARBA00022801"/>
    </source>
</evidence>
<name>A0A4R6QDS4_9FLAO</name>
<organism evidence="5 6">
    <name type="scientific">Flavobacterium dankookense</name>
    <dbReference type="NCBI Taxonomy" id="706186"/>
    <lineage>
        <taxon>Bacteria</taxon>
        <taxon>Pseudomonadati</taxon>
        <taxon>Bacteroidota</taxon>
        <taxon>Flavobacteriia</taxon>
        <taxon>Flavobacteriales</taxon>
        <taxon>Flavobacteriaceae</taxon>
        <taxon>Flavobacterium</taxon>
    </lineage>
</organism>
<dbReference type="GO" id="GO:0008745">
    <property type="term" value="F:N-acetylmuramoyl-L-alanine amidase activity"/>
    <property type="evidence" value="ECO:0007669"/>
    <property type="project" value="UniProtKB-EC"/>
</dbReference>
<dbReference type="FunFam" id="3.40.630.40:FF:000005">
    <property type="entry name" value="N-acetylmuramoyl-L-alanine amidase (AmiA)"/>
    <property type="match status" value="1"/>
</dbReference>
<evidence type="ECO:0000259" key="4">
    <source>
        <dbReference type="SMART" id="SM00646"/>
    </source>
</evidence>
<dbReference type="PANTHER" id="PTHR30404">
    <property type="entry name" value="N-ACETYLMURAMOYL-L-ALANINE AMIDASE"/>
    <property type="match status" value="1"/>
</dbReference>
<reference evidence="5 6" key="1">
    <citation type="submission" date="2019-03" db="EMBL/GenBank/DDBJ databases">
        <title>Genomic Encyclopedia of Archaeal and Bacterial Type Strains, Phase II (KMG-II): from individual species to whole genera.</title>
        <authorList>
            <person name="Goeker M."/>
        </authorList>
    </citation>
    <scope>NUCLEOTIDE SEQUENCE [LARGE SCALE GENOMIC DNA]</scope>
    <source>
        <strain evidence="5 6">DSM 25687</strain>
    </source>
</reference>